<dbReference type="GO" id="GO:0007062">
    <property type="term" value="P:sister chromatid cohesion"/>
    <property type="evidence" value="ECO:0007669"/>
    <property type="project" value="InterPro"/>
</dbReference>
<dbReference type="Proteomes" id="UP000242317">
    <property type="component" value="Unassembled WGS sequence"/>
</dbReference>
<dbReference type="SUPFAM" id="SSF57997">
    <property type="entry name" value="Tropomyosin"/>
    <property type="match status" value="1"/>
</dbReference>
<sequence>MRLSSLKLAGFKSFADSTTLQFKDSRSAIVGPNGCGKSNVIDAIRWVMGESSAKQLRGGNMQDVIFTGSASRKPNSVASVELRFENTLGKLGGAYNAYTELAVKRQVNRDGKSEYFLNGTRCRRKDITDIFLGTGLGPRSYAVIEQGMINRLVDAKPEEMRVFIEEAAGISRYQARRKETLQHLEHTQDNLSRLHDIASELKSQIKTLNRQAEQAEKYQKLKTDAHQLKVQLWSSQFHQHGEQVAKLAQQLAELNQNYQTQHKALEQTEIEAHLLQQKLQQQLPQSEQLQKAWQSAKEKLQQSRWQLEQDQQHIERLQHNISKAESQQQSALLQYDQQQSEREHLHTQLAKAQDALAEYQQLSEESRFDLSALQVRMTQHGEEFNQLKQSLGNLQQQRNQLHYQYEQVQKNRQRAEQQAQHLQSQLDLAQDQEFQLELDDVQIELASVQIKIDDEQHKHSEQQNQLEQLQQQKNQLEQQQQHVKLLHKNLEADIRQTEKLLNGLNQNTAHSAEHPLLSQLQLTEQGKQHSELIEKVLAKWLQANVVDDLDWSYQGQRQLILSKDLDVAKIDGLEQLSTWISSTIHPLWQGIYIAKDLTDAEQNLNRLPSHASIITEDGYWLGQDWWINLNLDHQDQAGLLHYHQHLQSLQRQFQDNQQRIKPIQQQLDQAILELKNLQTEQHTRQQQLKTWQNTQQQLLTTQTKLQAKIEHQAQNTVQYQEQLHVLQLQLQDDEAELEQIQYDKVALELKLSEMQPQVDAGQELATTHQQQLNSLQAQSNADQKQLQDTTQSIQQLQSKLALMDKDQDFHQERMAQLDEQQLGARQQIARLQTGLEKYQANVATAQADADQSEKAWQIWQHEIATLQTEQQQLSDLRQKQQQDDQALRDQLENTRLQWQQHKTEQHHAKSQLEELGAQATDVSKLDSSQLQGNVQISQVKVQLEQLEQQLQKMGAVNLVAFEELQEKQARFDELDHQIQDLEQTVAQLQDAMQSIDQETKQLFMKTFDQINRELQDLFPKVFTGGEASLSLEDDWQSGVRLMARPPGKRNSTLALLSGGEKALTALALVFAIFRLNPAPFCVLDEVDAPLDDANVNRFCNLVKELSQQVQFIYITHNKLAMTMATDLLGVTMPEAGSSKLVAVSLAQAEAYGMTE</sequence>
<feature type="coiled-coil region" evidence="6">
    <location>
        <begin position="936"/>
        <end position="1001"/>
    </location>
</feature>
<dbReference type="GO" id="GO:0003677">
    <property type="term" value="F:DNA binding"/>
    <property type="evidence" value="ECO:0007669"/>
    <property type="project" value="UniProtKB-UniRule"/>
</dbReference>
<feature type="coiled-coil region" evidence="6">
    <location>
        <begin position="723"/>
        <end position="750"/>
    </location>
</feature>
<name>A0A1G6MNX1_9GAMM</name>
<feature type="coiled-coil region" evidence="6">
    <location>
        <begin position="184"/>
        <end position="271"/>
    </location>
</feature>
<dbReference type="InterPro" id="IPR036277">
    <property type="entry name" value="SMC_hinge_sf"/>
</dbReference>
<comment type="similarity">
    <text evidence="6">Belongs to the SMC family.</text>
</comment>
<evidence type="ECO:0000256" key="7">
    <source>
        <dbReference type="SAM" id="MobiDB-lite"/>
    </source>
</evidence>
<dbReference type="GO" id="GO:0005737">
    <property type="term" value="C:cytoplasm"/>
    <property type="evidence" value="ECO:0007669"/>
    <property type="project" value="UniProtKB-SubCell"/>
</dbReference>
<keyword evidence="3 6" id="KW-0067">ATP-binding</keyword>
<evidence type="ECO:0000313" key="9">
    <source>
        <dbReference type="EMBL" id="SDC57253.1"/>
    </source>
</evidence>
<comment type="subcellular location">
    <subcellularLocation>
        <location evidence="6">Cytoplasm</location>
    </subcellularLocation>
</comment>
<protein>
    <recommendedName>
        <fullName evidence="6">Chromosome partition protein Smc</fullName>
    </recommendedName>
</protein>
<dbReference type="EMBL" id="FMYK01000007">
    <property type="protein sequence ID" value="SDC57253.1"/>
    <property type="molecule type" value="Genomic_DNA"/>
</dbReference>
<dbReference type="Gene3D" id="3.40.50.300">
    <property type="entry name" value="P-loop containing nucleotide triphosphate hydrolases"/>
    <property type="match status" value="2"/>
</dbReference>
<keyword evidence="2 6" id="KW-0547">Nucleotide-binding</keyword>
<reference evidence="10" key="1">
    <citation type="submission" date="2016-09" db="EMBL/GenBank/DDBJ databases">
        <authorList>
            <person name="Varghese N."/>
            <person name="Submissions S."/>
        </authorList>
    </citation>
    <scope>NUCLEOTIDE SEQUENCE [LARGE SCALE GENOMIC DNA]</scope>
    <source>
        <strain evidence="10">ANC 3699</strain>
    </source>
</reference>
<dbReference type="InterPro" id="IPR011890">
    <property type="entry name" value="SMC_prok"/>
</dbReference>
<dbReference type="AlphaFoldDB" id="A0A1G6MNX1"/>
<evidence type="ECO:0000256" key="6">
    <source>
        <dbReference type="HAMAP-Rule" id="MF_01894"/>
    </source>
</evidence>
<dbReference type="Pfam" id="PF02463">
    <property type="entry name" value="SMC_N"/>
    <property type="match status" value="1"/>
</dbReference>
<dbReference type="InterPro" id="IPR027417">
    <property type="entry name" value="P-loop_NTPase"/>
</dbReference>
<evidence type="ECO:0000259" key="8">
    <source>
        <dbReference type="Pfam" id="PF02463"/>
    </source>
</evidence>
<feature type="coiled-coil region" evidence="6">
    <location>
        <begin position="300"/>
        <end position="507"/>
    </location>
</feature>
<dbReference type="InterPro" id="IPR003395">
    <property type="entry name" value="RecF/RecN/SMC_N"/>
</dbReference>
<accession>A0A1G6MNX1</accession>
<dbReference type="PIRSF" id="PIRSF005719">
    <property type="entry name" value="SMC"/>
    <property type="match status" value="1"/>
</dbReference>
<dbReference type="GO" id="GO:0006260">
    <property type="term" value="P:DNA replication"/>
    <property type="evidence" value="ECO:0007669"/>
    <property type="project" value="UniProtKB-UniRule"/>
</dbReference>
<dbReference type="OrthoDB" id="9808768at2"/>
<evidence type="ECO:0000256" key="5">
    <source>
        <dbReference type="ARBA" id="ARBA00023125"/>
    </source>
</evidence>
<feature type="coiled-coil region" evidence="6">
    <location>
        <begin position="786"/>
        <end position="897"/>
    </location>
</feature>
<keyword evidence="5 6" id="KW-0238">DNA-binding</keyword>
<dbReference type="SUPFAM" id="SSF75553">
    <property type="entry name" value="Smc hinge domain"/>
    <property type="match status" value="1"/>
</dbReference>
<dbReference type="GO" id="GO:0005694">
    <property type="term" value="C:chromosome"/>
    <property type="evidence" value="ECO:0007669"/>
    <property type="project" value="InterPro"/>
</dbReference>
<evidence type="ECO:0000256" key="4">
    <source>
        <dbReference type="ARBA" id="ARBA00023054"/>
    </source>
</evidence>
<feature type="region of interest" description="Disordered" evidence="7">
    <location>
        <begin position="760"/>
        <end position="784"/>
    </location>
</feature>
<dbReference type="GO" id="GO:0016887">
    <property type="term" value="F:ATP hydrolysis activity"/>
    <property type="evidence" value="ECO:0007669"/>
    <property type="project" value="InterPro"/>
</dbReference>
<keyword evidence="1 6" id="KW-0963">Cytoplasm</keyword>
<feature type="domain" description="RecF/RecN/SMC N-terminal" evidence="8">
    <location>
        <begin position="3"/>
        <end position="1138"/>
    </location>
</feature>
<dbReference type="PANTHER" id="PTHR43977">
    <property type="entry name" value="STRUCTURAL MAINTENANCE OF CHROMOSOMES PROTEIN 3"/>
    <property type="match status" value="1"/>
</dbReference>
<dbReference type="CDD" id="cd03278">
    <property type="entry name" value="ABC_SMC_barmotin"/>
    <property type="match status" value="1"/>
</dbReference>
<evidence type="ECO:0000256" key="3">
    <source>
        <dbReference type="ARBA" id="ARBA00022840"/>
    </source>
</evidence>
<dbReference type="GO" id="GO:0007059">
    <property type="term" value="P:chromosome segregation"/>
    <property type="evidence" value="ECO:0007669"/>
    <property type="project" value="UniProtKB-UniRule"/>
</dbReference>
<organism evidence="9 10">
    <name type="scientific">Acinetobacter marinus</name>
    <dbReference type="NCBI Taxonomy" id="281375"/>
    <lineage>
        <taxon>Bacteria</taxon>
        <taxon>Pseudomonadati</taxon>
        <taxon>Pseudomonadota</taxon>
        <taxon>Gammaproteobacteria</taxon>
        <taxon>Moraxellales</taxon>
        <taxon>Moraxellaceae</taxon>
        <taxon>Acinetobacter</taxon>
    </lineage>
</organism>
<dbReference type="RefSeq" id="WP_092620657.1">
    <property type="nucleotide sequence ID" value="NZ_FMYK01000007.1"/>
</dbReference>
<gene>
    <name evidence="6" type="primary">smc</name>
    <name evidence="9" type="ORF">SAMN05421749_10783</name>
</gene>
<dbReference type="SUPFAM" id="SSF52540">
    <property type="entry name" value="P-loop containing nucleoside triphosphate hydrolases"/>
    <property type="match status" value="1"/>
</dbReference>
<dbReference type="InterPro" id="IPR024704">
    <property type="entry name" value="SMC"/>
</dbReference>
<keyword evidence="10" id="KW-1185">Reference proteome</keyword>
<evidence type="ECO:0000256" key="2">
    <source>
        <dbReference type="ARBA" id="ARBA00022741"/>
    </source>
</evidence>
<dbReference type="NCBIfam" id="TIGR02168">
    <property type="entry name" value="SMC_prok_B"/>
    <property type="match status" value="1"/>
</dbReference>
<evidence type="ECO:0000256" key="1">
    <source>
        <dbReference type="ARBA" id="ARBA00022490"/>
    </source>
</evidence>
<evidence type="ECO:0000313" key="10">
    <source>
        <dbReference type="Proteomes" id="UP000242317"/>
    </source>
</evidence>
<dbReference type="GO" id="GO:0030261">
    <property type="term" value="P:chromosome condensation"/>
    <property type="evidence" value="ECO:0007669"/>
    <property type="project" value="InterPro"/>
</dbReference>
<proteinExistence type="inferred from homology"/>
<keyword evidence="4 6" id="KW-0175">Coiled coil</keyword>
<comment type="subunit">
    <text evidence="6">Homodimer.</text>
</comment>
<feature type="binding site" evidence="6">
    <location>
        <begin position="32"/>
        <end position="39"/>
    </location>
    <ligand>
        <name>ATP</name>
        <dbReference type="ChEBI" id="CHEBI:30616"/>
    </ligand>
</feature>
<dbReference type="GO" id="GO:0005524">
    <property type="term" value="F:ATP binding"/>
    <property type="evidence" value="ECO:0007669"/>
    <property type="project" value="UniProtKB-UniRule"/>
</dbReference>
<dbReference type="HAMAP" id="MF_01894">
    <property type="entry name" value="Smc_prok"/>
    <property type="match status" value="1"/>
</dbReference>
<comment type="function">
    <text evidence="6">Required for chromosome condensation and partitioning.</text>
</comment>
<comment type="domain">
    <text evidence="6">Contains large globular domains required for ATP hydrolysis at each terminus and a third globular domain forming a flexible hinge near the middle of the molecule. These domains are separated by coiled-coil structures.</text>
</comment>
<feature type="compositionally biased region" description="Low complexity" evidence="7">
    <location>
        <begin position="769"/>
        <end position="781"/>
    </location>
</feature>